<dbReference type="Proteomes" id="UP000032809">
    <property type="component" value="Chromosome I"/>
</dbReference>
<gene>
    <name evidence="2" type="ORF">DTL3_0073</name>
</gene>
<dbReference type="InterPro" id="IPR003251">
    <property type="entry name" value="Rr_diiron-bd_dom"/>
</dbReference>
<dbReference type="Pfam" id="PF02915">
    <property type="entry name" value="Rubrerythrin"/>
    <property type="match status" value="2"/>
</dbReference>
<protein>
    <submittedName>
        <fullName evidence="2">Rubrerythrin</fullName>
    </submittedName>
</protein>
<dbReference type="CDD" id="cd01045">
    <property type="entry name" value="Ferritin_like_AB"/>
    <property type="match status" value="1"/>
</dbReference>
<dbReference type="InterPro" id="IPR009078">
    <property type="entry name" value="Ferritin-like_SF"/>
</dbReference>
<proteinExistence type="predicted"/>
<reference evidence="3" key="1">
    <citation type="submission" date="2014-11" db="EMBL/GenBank/DDBJ databases">
        <authorList>
            <person name="Wibberg D."/>
        </authorList>
    </citation>
    <scope>NUCLEOTIDE SEQUENCE [LARGE SCALE GENOMIC DNA]</scope>
    <source>
        <strain evidence="3">L3</strain>
    </source>
</reference>
<dbReference type="OrthoDB" id="9808511at2"/>
<dbReference type="KEGG" id="dtn:DTL3_0073"/>
<dbReference type="AlphaFoldDB" id="A0A0C7NNB1"/>
<evidence type="ECO:0000313" key="2">
    <source>
        <dbReference type="EMBL" id="CEP77407.1"/>
    </source>
</evidence>
<dbReference type="RefSeq" id="WP_052670179.1">
    <property type="nucleotide sequence ID" value="NZ_LN824141.1"/>
</dbReference>
<dbReference type="STRING" id="1006576.DTL3_0073"/>
<dbReference type="GO" id="GO:0016491">
    <property type="term" value="F:oxidoreductase activity"/>
    <property type="evidence" value="ECO:0007669"/>
    <property type="project" value="InterPro"/>
</dbReference>
<evidence type="ECO:0000313" key="3">
    <source>
        <dbReference type="Proteomes" id="UP000032809"/>
    </source>
</evidence>
<dbReference type="Gene3D" id="1.20.1260.10">
    <property type="match status" value="1"/>
</dbReference>
<organism evidence="2 3">
    <name type="scientific">Defluviitoga tunisiensis</name>
    <dbReference type="NCBI Taxonomy" id="1006576"/>
    <lineage>
        <taxon>Bacteria</taxon>
        <taxon>Thermotogati</taxon>
        <taxon>Thermotogota</taxon>
        <taxon>Thermotogae</taxon>
        <taxon>Petrotogales</taxon>
        <taxon>Petrotogaceae</taxon>
        <taxon>Defluviitoga</taxon>
    </lineage>
</organism>
<dbReference type="GO" id="GO:0046872">
    <property type="term" value="F:metal ion binding"/>
    <property type="evidence" value="ECO:0007669"/>
    <property type="project" value="InterPro"/>
</dbReference>
<name>A0A0C7NNB1_DEFTU</name>
<dbReference type="PANTHER" id="PTHR33531">
    <property type="entry name" value="RUBRERYTHRIN SUBFAMILY"/>
    <property type="match status" value="1"/>
</dbReference>
<dbReference type="SUPFAM" id="SSF47240">
    <property type="entry name" value="Ferritin-like"/>
    <property type="match status" value="1"/>
</dbReference>
<dbReference type="PATRIC" id="fig|1006576.9.peg.70"/>
<feature type="domain" description="Rubrerythrin diiron-binding" evidence="1">
    <location>
        <begin position="102"/>
        <end position="158"/>
    </location>
</feature>
<dbReference type="HOGENOM" id="CLU_125830_0_0_0"/>
<sequence length="168" mass="20154">MNKKKALGILEYALAKEIEGMQFYESKSKTVKIKQVKETFEELSNMEKNHADYITSLINEIDEHDYVHFRQETDIGQSFRKKAEQEIPYSGDFSALRSDIPVLRMAYLIEEDFMNFYNQAAERVEDEELKKILKHLAEWEKNHRDMIYKLYQKTAKDYWEHVEVEPLF</sequence>
<feature type="domain" description="Rubrerythrin diiron-binding" evidence="1">
    <location>
        <begin position="9"/>
        <end position="77"/>
    </location>
</feature>
<dbReference type="PANTHER" id="PTHR33531:SF7">
    <property type="entry name" value="HYPOTHETICAL MEMBRANE PROTEIN, CONSERVED"/>
    <property type="match status" value="1"/>
</dbReference>
<accession>A0A0C7NNB1</accession>
<dbReference type="EMBL" id="LN824141">
    <property type="protein sequence ID" value="CEP77407.1"/>
    <property type="molecule type" value="Genomic_DNA"/>
</dbReference>
<dbReference type="InterPro" id="IPR012347">
    <property type="entry name" value="Ferritin-like"/>
</dbReference>
<keyword evidence="3" id="KW-1185">Reference proteome</keyword>
<evidence type="ECO:0000259" key="1">
    <source>
        <dbReference type="Pfam" id="PF02915"/>
    </source>
</evidence>